<dbReference type="Gene3D" id="1.20.1560.10">
    <property type="entry name" value="ABC transporter type 1, transmembrane domain"/>
    <property type="match status" value="1"/>
</dbReference>
<keyword evidence="11" id="KW-1185">Reference proteome</keyword>
<name>A0AAW9DQS1_ACIAO</name>
<feature type="transmembrane region" description="Helical" evidence="7">
    <location>
        <begin position="130"/>
        <end position="152"/>
    </location>
</feature>
<dbReference type="SUPFAM" id="SSF90123">
    <property type="entry name" value="ABC transporter transmembrane region"/>
    <property type="match status" value="1"/>
</dbReference>
<dbReference type="InterPro" id="IPR003439">
    <property type="entry name" value="ABC_transporter-like_ATP-bd"/>
</dbReference>
<dbReference type="Pfam" id="PF00005">
    <property type="entry name" value="ABC_tran"/>
    <property type="match status" value="1"/>
</dbReference>
<proteinExistence type="predicted"/>
<dbReference type="InterPro" id="IPR003593">
    <property type="entry name" value="AAA+_ATPase"/>
</dbReference>
<dbReference type="InterPro" id="IPR027417">
    <property type="entry name" value="P-loop_NTPase"/>
</dbReference>
<dbReference type="EMBL" id="JAWXYB010000018">
    <property type="protein sequence ID" value="MDX5930402.1"/>
    <property type="molecule type" value="Genomic_DNA"/>
</dbReference>
<dbReference type="GO" id="GO:0005886">
    <property type="term" value="C:plasma membrane"/>
    <property type="evidence" value="ECO:0007669"/>
    <property type="project" value="UniProtKB-SubCell"/>
</dbReference>
<dbReference type="RefSeq" id="WP_319613353.1">
    <property type="nucleotide sequence ID" value="NZ_JAWXYB010000018.1"/>
</dbReference>
<dbReference type="NCBIfam" id="TIGR02868">
    <property type="entry name" value="CydC"/>
    <property type="match status" value="1"/>
</dbReference>
<dbReference type="GO" id="GO:0045454">
    <property type="term" value="P:cell redox homeostasis"/>
    <property type="evidence" value="ECO:0007669"/>
    <property type="project" value="InterPro"/>
</dbReference>
<dbReference type="GO" id="GO:0140359">
    <property type="term" value="F:ABC-type transporter activity"/>
    <property type="evidence" value="ECO:0007669"/>
    <property type="project" value="InterPro"/>
</dbReference>
<dbReference type="Proteomes" id="UP001279553">
    <property type="component" value="Unassembled WGS sequence"/>
</dbReference>
<evidence type="ECO:0000313" key="10">
    <source>
        <dbReference type="EMBL" id="MDX5930402.1"/>
    </source>
</evidence>
<reference evidence="10 11" key="1">
    <citation type="submission" date="2023-11" db="EMBL/GenBank/DDBJ databases">
        <title>MicrobeMod: A computational toolkit for identifying prokaryotic methylation and restriction-modification with nanopore sequencing.</title>
        <authorList>
            <person name="Crits-Christoph A."/>
            <person name="Kang S.C."/>
            <person name="Lee H."/>
            <person name="Ostrov N."/>
        </authorList>
    </citation>
    <scope>NUCLEOTIDE SEQUENCE [LARGE SCALE GENOMIC DNA]</scope>
    <source>
        <strain evidence="10 11">DSMZ 700</strain>
    </source>
</reference>
<dbReference type="PROSITE" id="PS50893">
    <property type="entry name" value="ABC_TRANSPORTER_2"/>
    <property type="match status" value="1"/>
</dbReference>
<organism evidence="10 11">
    <name type="scientific">Acidiphilium acidophilum</name>
    <name type="common">Thiobacillus acidophilus</name>
    <dbReference type="NCBI Taxonomy" id="76588"/>
    <lineage>
        <taxon>Bacteria</taxon>
        <taxon>Pseudomonadati</taxon>
        <taxon>Pseudomonadota</taxon>
        <taxon>Alphaproteobacteria</taxon>
        <taxon>Acetobacterales</taxon>
        <taxon>Acidocellaceae</taxon>
        <taxon>Acidiphilium</taxon>
    </lineage>
</organism>
<feature type="domain" description="ABC transmembrane type-1" evidence="9">
    <location>
        <begin position="21"/>
        <end position="262"/>
    </location>
</feature>
<gene>
    <name evidence="10" type="primary">cydC</name>
    <name evidence="10" type="ORF">SIL87_06460</name>
</gene>
<comment type="subcellular location">
    <subcellularLocation>
        <location evidence="1">Cell membrane</location>
        <topology evidence="1">Multi-pass membrane protein</topology>
    </subcellularLocation>
</comment>
<dbReference type="GO" id="GO:0005524">
    <property type="term" value="F:ATP binding"/>
    <property type="evidence" value="ECO:0007669"/>
    <property type="project" value="UniProtKB-KW"/>
</dbReference>
<accession>A0AAW9DQS1</accession>
<dbReference type="PROSITE" id="PS50929">
    <property type="entry name" value="ABC_TM1F"/>
    <property type="match status" value="1"/>
</dbReference>
<dbReference type="PANTHER" id="PTHR24221">
    <property type="entry name" value="ATP-BINDING CASSETTE SUB-FAMILY B"/>
    <property type="match status" value="1"/>
</dbReference>
<keyword evidence="5 7" id="KW-1133">Transmembrane helix</keyword>
<protein>
    <submittedName>
        <fullName evidence="10">Thiol reductant ABC exporter subunit CydC</fullName>
    </submittedName>
</protein>
<feature type="domain" description="ABC transporter" evidence="8">
    <location>
        <begin position="329"/>
        <end position="547"/>
    </location>
</feature>
<keyword evidence="2 7" id="KW-0812">Transmembrane</keyword>
<evidence type="ECO:0000256" key="6">
    <source>
        <dbReference type="ARBA" id="ARBA00023136"/>
    </source>
</evidence>
<evidence type="ECO:0000256" key="3">
    <source>
        <dbReference type="ARBA" id="ARBA00022741"/>
    </source>
</evidence>
<evidence type="ECO:0000256" key="2">
    <source>
        <dbReference type="ARBA" id="ARBA00022692"/>
    </source>
</evidence>
<feature type="transmembrane region" description="Helical" evidence="7">
    <location>
        <begin position="21"/>
        <end position="42"/>
    </location>
</feature>
<dbReference type="InterPro" id="IPR039421">
    <property type="entry name" value="Type_1_exporter"/>
</dbReference>
<keyword evidence="6 7" id="KW-0472">Membrane</keyword>
<dbReference type="PANTHER" id="PTHR24221:SF653">
    <property type="entry name" value="TRANSPORT ATP-BINDING PROTEIN CYDC"/>
    <property type="match status" value="1"/>
</dbReference>
<dbReference type="GO" id="GO:0034775">
    <property type="term" value="P:glutathione transmembrane transport"/>
    <property type="evidence" value="ECO:0007669"/>
    <property type="project" value="InterPro"/>
</dbReference>
<evidence type="ECO:0000256" key="5">
    <source>
        <dbReference type="ARBA" id="ARBA00022989"/>
    </source>
</evidence>
<evidence type="ECO:0000259" key="9">
    <source>
        <dbReference type="PROSITE" id="PS50929"/>
    </source>
</evidence>
<keyword evidence="3" id="KW-0547">Nucleotide-binding</keyword>
<evidence type="ECO:0000259" key="8">
    <source>
        <dbReference type="PROSITE" id="PS50893"/>
    </source>
</evidence>
<dbReference type="InterPro" id="IPR011527">
    <property type="entry name" value="ABC1_TM_dom"/>
</dbReference>
<dbReference type="GO" id="GO:0034040">
    <property type="term" value="F:ATPase-coupled lipid transmembrane transporter activity"/>
    <property type="evidence" value="ECO:0007669"/>
    <property type="project" value="TreeGrafter"/>
</dbReference>
<feature type="transmembrane region" description="Helical" evidence="7">
    <location>
        <begin position="158"/>
        <end position="176"/>
    </location>
</feature>
<dbReference type="Gene3D" id="3.40.50.300">
    <property type="entry name" value="P-loop containing nucleotide triphosphate hydrolases"/>
    <property type="match status" value="1"/>
</dbReference>
<evidence type="ECO:0000256" key="7">
    <source>
        <dbReference type="SAM" id="Phobius"/>
    </source>
</evidence>
<dbReference type="InterPro" id="IPR014223">
    <property type="entry name" value="ABC_CydC/D"/>
</dbReference>
<feature type="transmembrane region" description="Helical" evidence="7">
    <location>
        <begin position="48"/>
        <end position="73"/>
    </location>
</feature>
<dbReference type="AlphaFoldDB" id="A0AAW9DQS1"/>
<dbReference type="GO" id="GO:0016887">
    <property type="term" value="F:ATP hydrolysis activity"/>
    <property type="evidence" value="ECO:0007669"/>
    <property type="project" value="InterPro"/>
</dbReference>
<feature type="transmembrane region" description="Helical" evidence="7">
    <location>
        <begin position="268"/>
        <end position="287"/>
    </location>
</feature>
<keyword evidence="4" id="KW-0067">ATP-binding</keyword>
<evidence type="ECO:0000256" key="4">
    <source>
        <dbReference type="ARBA" id="ARBA00022840"/>
    </source>
</evidence>
<dbReference type="Pfam" id="PF00664">
    <property type="entry name" value="ABC_membrane"/>
    <property type="match status" value="1"/>
</dbReference>
<evidence type="ECO:0000313" key="11">
    <source>
        <dbReference type="Proteomes" id="UP001279553"/>
    </source>
</evidence>
<dbReference type="InterPro" id="IPR036640">
    <property type="entry name" value="ABC1_TM_sf"/>
</dbReference>
<dbReference type="SUPFAM" id="SSF52540">
    <property type="entry name" value="P-loop containing nucleoside triphosphate hydrolases"/>
    <property type="match status" value="1"/>
</dbReference>
<dbReference type="SMART" id="SM00382">
    <property type="entry name" value="AAA"/>
    <property type="match status" value="1"/>
</dbReference>
<comment type="caution">
    <text evidence="10">The sequence shown here is derived from an EMBL/GenBank/DDBJ whole genome shotgun (WGS) entry which is preliminary data.</text>
</comment>
<evidence type="ECO:0000256" key="1">
    <source>
        <dbReference type="ARBA" id="ARBA00004651"/>
    </source>
</evidence>
<sequence>MSATGAAPILRIIALWRDQRIVLIAGLITALASLLAGIALMADAGDLIGADAIGIALVVPGFLAVLGIARVILRYLERLVTHDGTFRALASLRIWFFRGLAHGAGGGLGYRRAGDVLARLVNDIEALDGIFLRILIPALSALILIPILLLAVGWESPIAAVVVLALFLVAAFILPVRAMGSARAAAEAEAEAGGALRTATLDALVGLREIKVFEAEGRTLAHVQSQESRLFAAARSLSEHTGVMQAWAFLLTQAALLAVLLIHGAHPVAIVIAAFVVIAAFETIGGMPRAGVVAGRAAAAATRVLAAAQTPPRVADPVTPVELPGTASLTFDDVSFRWTDGSGLVFDHLSLQIPAGGRVAVLGPSGAGKSTLAALALKLAAPDQGEIRLGGTDIARLRASDVHTRITWLSQATHLFADTIANNLRLARPDADDAMIWAALDAARIGDTVRALPDKLNAWVGEAGGLFSGGQGRRLALARALLSPAPILILDEPCAGLDLETEQQFMSTLNETLQGRTMLLITHRLTGVEKLDRVFRLQNGRVTAATR</sequence>